<keyword evidence="6 12" id="KW-0408">Iron</keyword>
<dbReference type="InterPro" id="IPR003482">
    <property type="entry name" value="Whib"/>
</dbReference>
<dbReference type="GO" id="GO:0045892">
    <property type="term" value="P:negative regulation of DNA-templated transcription"/>
    <property type="evidence" value="ECO:0007669"/>
    <property type="project" value="TreeGrafter"/>
</dbReference>
<evidence type="ECO:0000256" key="10">
    <source>
        <dbReference type="ARBA" id="ARBA00023157"/>
    </source>
</evidence>
<evidence type="ECO:0000256" key="6">
    <source>
        <dbReference type="ARBA" id="ARBA00023004"/>
    </source>
</evidence>
<sequence length="84" mass="9454">MRARTKPLARVWEWQGDAACRGMDGSVFFSPPGERGAARREREEAARAICRTCSVSGPCGRFAQESQQYYGVWGGRTEGERRVR</sequence>
<reference evidence="14" key="1">
    <citation type="submission" date="2023-07" db="EMBL/GenBank/DDBJ databases">
        <title>Comparative genomics of wheat-associated soil bacteria to identify genetic determinants of phenazine resistance.</title>
        <authorList>
            <person name="Mouncey N."/>
        </authorList>
    </citation>
    <scope>NUCLEOTIDE SEQUENCE</scope>
    <source>
        <strain evidence="14">V4I22</strain>
    </source>
</reference>
<comment type="caution">
    <text evidence="14">The sequence shown here is derived from an EMBL/GenBank/DDBJ whole genome shotgun (WGS) entry which is preliminary data.</text>
</comment>
<name>A0AAW8F7V5_9ACTN</name>
<dbReference type="GO" id="GO:0046872">
    <property type="term" value="F:metal ion binding"/>
    <property type="evidence" value="ECO:0007669"/>
    <property type="project" value="UniProtKB-KW"/>
</dbReference>
<evidence type="ECO:0000256" key="7">
    <source>
        <dbReference type="ARBA" id="ARBA00023014"/>
    </source>
</evidence>
<comment type="similarity">
    <text evidence="2 12">Belongs to the WhiB family.</text>
</comment>
<gene>
    <name evidence="12" type="primary">whiB</name>
    <name evidence="14" type="ORF">QFZ22_000883</name>
</gene>
<keyword evidence="8 12" id="KW-0805">Transcription regulation</keyword>
<evidence type="ECO:0000259" key="13">
    <source>
        <dbReference type="PROSITE" id="PS51674"/>
    </source>
</evidence>
<organism evidence="14 15">
    <name type="scientific">Streptomyces canus</name>
    <dbReference type="NCBI Taxonomy" id="58343"/>
    <lineage>
        <taxon>Bacteria</taxon>
        <taxon>Bacillati</taxon>
        <taxon>Actinomycetota</taxon>
        <taxon>Actinomycetes</taxon>
        <taxon>Kitasatosporales</taxon>
        <taxon>Streptomycetaceae</taxon>
        <taxon>Streptomyces</taxon>
        <taxon>Streptomyces aurantiacus group</taxon>
    </lineage>
</organism>
<evidence type="ECO:0000256" key="4">
    <source>
        <dbReference type="ARBA" id="ARBA00022490"/>
    </source>
</evidence>
<evidence type="ECO:0000256" key="3">
    <source>
        <dbReference type="ARBA" id="ARBA00022485"/>
    </source>
</evidence>
<dbReference type="GO" id="GO:0003677">
    <property type="term" value="F:DNA binding"/>
    <property type="evidence" value="ECO:0007669"/>
    <property type="project" value="UniProtKB-UniRule"/>
</dbReference>
<keyword evidence="7 12" id="KW-0411">Iron-sulfur</keyword>
<feature type="domain" description="4Fe-4S Wbl-type" evidence="13">
    <location>
        <begin position="19"/>
        <end position="83"/>
    </location>
</feature>
<keyword evidence="11 12" id="KW-0804">Transcription</keyword>
<dbReference type="Proteomes" id="UP001234216">
    <property type="component" value="Unassembled WGS sequence"/>
</dbReference>
<protein>
    <recommendedName>
        <fullName evidence="12">Transcriptional regulator WhiB</fullName>
    </recommendedName>
</protein>
<comment type="PTM">
    <text evidence="12">The Fe-S cluster can be nitrosylated by nitric oxide (NO).</text>
</comment>
<evidence type="ECO:0000256" key="9">
    <source>
        <dbReference type="ARBA" id="ARBA00023125"/>
    </source>
</evidence>
<dbReference type="PANTHER" id="PTHR38839">
    <property type="entry name" value="TRANSCRIPTIONAL REGULATOR WHID-RELATED"/>
    <property type="match status" value="1"/>
</dbReference>
<comment type="function">
    <text evidence="12">Acts as a transcriptional regulator. Probably redox-responsive. The apo- but not holo-form probably binds DNA.</text>
</comment>
<comment type="PTM">
    <text evidence="12">Upon Fe-S cluster removal intramolecular disulfide bonds are formed.</text>
</comment>
<keyword evidence="3 12" id="KW-0004">4Fe-4S</keyword>
<dbReference type="PANTHER" id="PTHR38839:SF5">
    <property type="entry name" value="TRANSCRIPTIONAL REGULATOR WHID"/>
    <property type="match status" value="1"/>
</dbReference>
<feature type="binding site" evidence="12">
    <location>
        <position position="53"/>
    </location>
    <ligand>
        <name>[4Fe-4S] cluster</name>
        <dbReference type="ChEBI" id="CHEBI:49883"/>
    </ligand>
</feature>
<evidence type="ECO:0000313" key="15">
    <source>
        <dbReference type="Proteomes" id="UP001234216"/>
    </source>
</evidence>
<dbReference type="GO" id="GO:0005737">
    <property type="term" value="C:cytoplasm"/>
    <property type="evidence" value="ECO:0007669"/>
    <property type="project" value="UniProtKB-SubCell"/>
</dbReference>
<dbReference type="GO" id="GO:0051539">
    <property type="term" value="F:4 iron, 4 sulfur cluster binding"/>
    <property type="evidence" value="ECO:0007669"/>
    <property type="project" value="UniProtKB-UniRule"/>
</dbReference>
<keyword evidence="5 12" id="KW-0479">Metal-binding</keyword>
<dbReference type="GO" id="GO:0047134">
    <property type="term" value="F:protein-disulfide reductase [NAD(P)H] activity"/>
    <property type="evidence" value="ECO:0007669"/>
    <property type="project" value="TreeGrafter"/>
</dbReference>
<dbReference type="InterPro" id="IPR034768">
    <property type="entry name" value="4FE4S_WBL"/>
</dbReference>
<dbReference type="GO" id="GO:0045454">
    <property type="term" value="P:cell redox homeostasis"/>
    <property type="evidence" value="ECO:0007669"/>
    <property type="project" value="TreeGrafter"/>
</dbReference>
<dbReference type="Pfam" id="PF02467">
    <property type="entry name" value="Whib"/>
    <property type="match status" value="1"/>
</dbReference>
<evidence type="ECO:0000256" key="8">
    <source>
        <dbReference type="ARBA" id="ARBA00023015"/>
    </source>
</evidence>
<keyword evidence="9 12" id="KW-0238">DNA-binding</keyword>
<evidence type="ECO:0000256" key="2">
    <source>
        <dbReference type="ARBA" id="ARBA00006597"/>
    </source>
</evidence>
<comment type="cofactor">
    <cofactor evidence="12">
        <name>[4Fe-4S] cluster</name>
        <dbReference type="ChEBI" id="CHEBI:49883"/>
    </cofactor>
    <text evidence="12">Binds 1 [4Fe-4S] cluster per subunit. Following nitrosylation of the [4Fe-4S] cluster binds 1 [4Fe-8(NO)] cluster per subunit.</text>
</comment>
<keyword evidence="10 12" id="KW-1015">Disulfide bond</keyword>
<evidence type="ECO:0000313" key="14">
    <source>
        <dbReference type="EMBL" id="MDQ0904898.1"/>
    </source>
</evidence>
<dbReference type="AlphaFoldDB" id="A0AAW8F7V5"/>
<comment type="subcellular location">
    <subcellularLocation>
        <location evidence="1 12">Cytoplasm</location>
    </subcellularLocation>
</comment>
<accession>A0AAW8F7V5</accession>
<feature type="binding site" evidence="12">
    <location>
        <position position="50"/>
    </location>
    <ligand>
        <name>[4Fe-4S] cluster</name>
        <dbReference type="ChEBI" id="CHEBI:49883"/>
    </ligand>
</feature>
<dbReference type="EMBL" id="JAUSZV010000005">
    <property type="protein sequence ID" value="MDQ0904898.1"/>
    <property type="molecule type" value="Genomic_DNA"/>
</dbReference>
<dbReference type="RefSeq" id="WP_306972407.1">
    <property type="nucleotide sequence ID" value="NZ_JAUSYQ010000002.1"/>
</dbReference>
<keyword evidence="4 12" id="KW-0963">Cytoplasm</keyword>
<feature type="binding site" evidence="12">
    <location>
        <position position="59"/>
    </location>
    <ligand>
        <name>[4Fe-4S] cluster</name>
        <dbReference type="ChEBI" id="CHEBI:49883"/>
    </ligand>
</feature>
<evidence type="ECO:0000256" key="5">
    <source>
        <dbReference type="ARBA" id="ARBA00022723"/>
    </source>
</evidence>
<dbReference type="GO" id="GO:0035731">
    <property type="term" value="F:dinitrosyl-iron complex binding"/>
    <property type="evidence" value="ECO:0007669"/>
    <property type="project" value="UniProtKB-UniRule"/>
</dbReference>
<proteinExistence type="inferred from homology"/>
<dbReference type="HAMAP" id="MF_01479">
    <property type="entry name" value="WhiB"/>
    <property type="match status" value="1"/>
</dbReference>
<feature type="binding site" evidence="12">
    <location>
        <position position="20"/>
    </location>
    <ligand>
        <name>[4Fe-4S] cluster</name>
        <dbReference type="ChEBI" id="CHEBI:49883"/>
    </ligand>
</feature>
<evidence type="ECO:0000256" key="1">
    <source>
        <dbReference type="ARBA" id="ARBA00004496"/>
    </source>
</evidence>
<dbReference type="PROSITE" id="PS51674">
    <property type="entry name" value="4FE4S_WBL"/>
    <property type="match status" value="1"/>
</dbReference>
<evidence type="ECO:0000256" key="11">
    <source>
        <dbReference type="ARBA" id="ARBA00023163"/>
    </source>
</evidence>
<evidence type="ECO:0000256" key="12">
    <source>
        <dbReference type="HAMAP-Rule" id="MF_01479"/>
    </source>
</evidence>